<dbReference type="Proteomes" id="UP000077013">
    <property type="component" value="Unassembled WGS sequence"/>
</dbReference>
<evidence type="ECO:0000313" key="2">
    <source>
        <dbReference type="EMBL" id="OAB80034.1"/>
    </source>
</evidence>
<keyword evidence="3" id="KW-1185">Reference proteome</keyword>
<dbReference type="PROSITE" id="PS51257">
    <property type="entry name" value="PROKAR_LIPOPROTEIN"/>
    <property type="match status" value="1"/>
</dbReference>
<protein>
    <recommendedName>
        <fullName evidence="4">DUF5689 domain-containing protein</fullName>
    </recommendedName>
</protein>
<organism evidence="2 3">
    <name type="scientific">Cochleicola gelatinilyticus</name>
    <dbReference type="NCBI Taxonomy" id="1763537"/>
    <lineage>
        <taxon>Bacteria</taxon>
        <taxon>Pseudomonadati</taxon>
        <taxon>Bacteroidota</taxon>
        <taxon>Flavobacteriia</taxon>
        <taxon>Flavobacteriales</taxon>
        <taxon>Flavobacteriaceae</taxon>
        <taxon>Cochleicola</taxon>
    </lineage>
</organism>
<accession>A0A167IUR1</accession>
<feature type="signal peptide" evidence="1">
    <location>
        <begin position="1"/>
        <end position="21"/>
    </location>
</feature>
<dbReference type="OrthoDB" id="1448840at2"/>
<proteinExistence type="predicted"/>
<dbReference type="RefSeq" id="WP_068590232.1">
    <property type="nucleotide sequence ID" value="NZ_LRXL01000026.1"/>
</dbReference>
<gene>
    <name evidence="2" type="ORF">ULVI_04650</name>
</gene>
<evidence type="ECO:0008006" key="4">
    <source>
        <dbReference type="Google" id="ProtNLM"/>
    </source>
</evidence>
<evidence type="ECO:0000313" key="3">
    <source>
        <dbReference type="Proteomes" id="UP000077013"/>
    </source>
</evidence>
<sequence>MKYLVYFGSLMLLFISCQRDADVTTVEQTEAALVAKVLSQQPSVELSESLNKGLYKGIFASYDLVDKGMVFLNLQNDGNVEAAVRFVKGKRPDAYFVGNQDVQDSNTYHFKSELGSFTATVSSGNDIQIKHFNFTGRDHYISAFKSRSLADVTVAFGTYVDDADPSFAGNWDAIHAGSLAPAPPGHSNSNLMLLDKVVISKQGNMFTSTDTPSDNDSFVEPCFYGSMFPQAWFYESDNNSYREFIGYNQTTTFANRMANWSLSYYVLDGIYSYDTPVCNSSEAAGYGSWSWDGRSGRLRVDSLSDL</sequence>
<feature type="chain" id="PRO_5007888455" description="DUF5689 domain-containing protein" evidence="1">
    <location>
        <begin position="22"/>
        <end position="306"/>
    </location>
</feature>
<dbReference type="AlphaFoldDB" id="A0A167IUR1"/>
<keyword evidence="1" id="KW-0732">Signal</keyword>
<evidence type="ECO:0000256" key="1">
    <source>
        <dbReference type="SAM" id="SignalP"/>
    </source>
</evidence>
<comment type="caution">
    <text evidence="2">The sequence shown here is derived from an EMBL/GenBank/DDBJ whole genome shotgun (WGS) entry which is preliminary data.</text>
</comment>
<dbReference type="EMBL" id="LRXL01000026">
    <property type="protein sequence ID" value="OAB80034.1"/>
    <property type="molecule type" value="Genomic_DNA"/>
</dbReference>
<dbReference type="STRING" id="1763537.ULVI_04650"/>
<name>A0A167IUR1_9FLAO</name>
<reference evidence="2 3" key="1">
    <citation type="submission" date="2016-02" db="EMBL/GenBank/DDBJ databases">
        <title>Ulvibacter sp. LPB0005, isolated from Thais luteostoma.</title>
        <authorList>
            <person name="Shin S.-K."/>
            <person name="Yi H."/>
        </authorList>
    </citation>
    <scope>NUCLEOTIDE SEQUENCE [LARGE SCALE GENOMIC DNA]</scope>
    <source>
        <strain evidence="2 3">LPB0005</strain>
    </source>
</reference>